<proteinExistence type="predicted"/>
<dbReference type="AlphaFoldDB" id="A0A699GMT9"/>
<dbReference type="InterPro" id="IPR013103">
    <property type="entry name" value="RVT_2"/>
</dbReference>
<dbReference type="PANTHER" id="PTHR34222">
    <property type="entry name" value="GAG_PRE-INTEGRS DOMAIN-CONTAINING PROTEIN"/>
    <property type="match status" value="1"/>
</dbReference>
<sequence length="369" mass="42129">MGLVYSDTCAFIWKELQETYDKVNGFVMYNLLQKINIVKQGGSSVSDYYHMLNSMWREFDALTKLSKCTCEVKCNCDASKELTLHQQLMKLMQFIMRLGECYQPVRSALLTKDSIHDVKDAYNNVCREESYRGVLSLLMKKLLSLINDNRSDNFHANMAGANQQLTVSTVGMFSVVDVSSLNITISHPNGTLDTISHIVNLKLTNNIVLYDVRMVHIVLGYPADQVLATMHNDLKISKSAFVPICEVCYKAKQARELFPLFDHKSKKLGELVHLDFIAVKMSWPLYQFDVNNAFLYRDLVEDVYMTLPQGFDNDSDSKVCKLNKSLYGLKQAPRQWNAKLTTALVEHGFVQSNGEFCIRDFKKILSAKF</sequence>
<comment type="caution">
    <text evidence="2">The sequence shown here is derived from an EMBL/GenBank/DDBJ whole genome shotgun (WGS) entry which is preliminary data.</text>
</comment>
<name>A0A699GMT9_TANCI</name>
<protein>
    <submittedName>
        <fullName evidence="2">Ribonuclease H-like domain-containing protein</fullName>
    </submittedName>
</protein>
<accession>A0A699GMT9</accession>
<gene>
    <name evidence="2" type="ORF">Tci_117756</name>
</gene>
<dbReference type="EMBL" id="BKCJ010024088">
    <property type="protein sequence ID" value="GEV45779.1"/>
    <property type="molecule type" value="Genomic_DNA"/>
</dbReference>
<dbReference type="PANTHER" id="PTHR34222:SF99">
    <property type="entry name" value="PROTEIN, PUTATIVE-RELATED"/>
    <property type="match status" value="1"/>
</dbReference>
<dbReference type="Pfam" id="PF07727">
    <property type="entry name" value="RVT_2"/>
    <property type="match status" value="1"/>
</dbReference>
<reference evidence="2" key="1">
    <citation type="journal article" date="2019" name="Sci. Rep.">
        <title>Draft genome of Tanacetum cinerariifolium, the natural source of mosquito coil.</title>
        <authorList>
            <person name="Yamashiro T."/>
            <person name="Shiraishi A."/>
            <person name="Satake H."/>
            <person name="Nakayama K."/>
        </authorList>
    </citation>
    <scope>NUCLEOTIDE SEQUENCE</scope>
</reference>
<evidence type="ECO:0000259" key="1">
    <source>
        <dbReference type="Pfam" id="PF07727"/>
    </source>
</evidence>
<evidence type="ECO:0000313" key="2">
    <source>
        <dbReference type="EMBL" id="GEV45779.1"/>
    </source>
</evidence>
<organism evidence="2">
    <name type="scientific">Tanacetum cinerariifolium</name>
    <name type="common">Dalmatian daisy</name>
    <name type="synonym">Chrysanthemum cinerariifolium</name>
    <dbReference type="NCBI Taxonomy" id="118510"/>
    <lineage>
        <taxon>Eukaryota</taxon>
        <taxon>Viridiplantae</taxon>
        <taxon>Streptophyta</taxon>
        <taxon>Embryophyta</taxon>
        <taxon>Tracheophyta</taxon>
        <taxon>Spermatophyta</taxon>
        <taxon>Magnoliopsida</taxon>
        <taxon>eudicotyledons</taxon>
        <taxon>Gunneridae</taxon>
        <taxon>Pentapetalae</taxon>
        <taxon>asterids</taxon>
        <taxon>campanulids</taxon>
        <taxon>Asterales</taxon>
        <taxon>Asteraceae</taxon>
        <taxon>Asteroideae</taxon>
        <taxon>Anthemideae</taxon>
        <taxon>Anthemidinae</taxon>
        <taxon>Tanacetum</taxon>
    </lineage>
</organism>
<feature type="domain" description="Reverse transcriptase Ty1/copia-type" evidence="1">
    <location>
        <begin position="274"/>
        <end position="356"/>
    </location>
</feature>